<feature type="domain" description="2EXR" evidence="1">
    <location>
        <begin position="15"/>
        <end position="96"/>
    </location>
</feature>
<sequence>MDDTTSSQIKRWKDRLPVEIRLKIYRATWEPSIVSLHYAPDGSTKSGQHPMTLSLNFEAREETLKHYIKWSFSSGYNHGAGEYDSQGYINPSIDILFLDSPVGRDRSWVISLGPIAPASLNVALGLHLNRRLVAKLLKASNILPAIRTIDFWVTNQHSFQLNQPQVPVTARYRLYRTTVRSIPRTMGANYNTYSWRPHPIDGFKCQKTDCQNSTAGWKWTYLGKALNSASGTFQQVEWGSEPVPGSEMTMRVSSFGGPQCGYTPEALAAQGAVLFDAGPESVYREQDHEWSIVQVIDPDISMLHIVPLAQRHRDRFNVLEKEHRHYEDDRTFNHFVATLTGEVDWNKIPACEFEWLLSRRYRLEPQILFPVANDELHGVCQPGFLVNERCEKPGLGNEIFFPTASMNVALVYPELFPEMESLNILSEEESKKGPILHAVVGDAGAKGKRQHLKKVWHSCQ</sequence>
<proteinExistence type="predicted"/>
<organism evidence="2 3">
    <name type="scientific">Cercophora samala</name>
    <dbReference type="NCBI Taxonomy" id="330535"/>
    <lineage>
        <taxon>Eukaryota</taxon>
        <taxon>Fungi</taxon>
        <taxon>Dikarya</taxon>
        <taxon>Ascomycota</taxon>
        <taxon>Pezizomycotina</taxon>
        <taxon>Sordariomycetes</taxon>
        <taxon>Sordariomycetidae</taxon>
        <taxon>Sordariales</taxon>
        <taxon>Lasiosphaeriaceae</taxon>
        <taxon>Cercophora</taxon>
    </lineage>
</organism>
<dbReference type="EMBL" id="JAULSY010000174">
    <property type="protein sequence ID" value="KAK0659796.1"/>
    <property type="molecule type" value="Genomic_DNA"/>
</dbReference>
<dbReference type="AlphaFoldDB" id="A0AA40D212"/>
<dbReference type="InterPro" id="IPR045518">
    <property type="entry name" value="2EXR"/>
</dbReference>
<dbReference type="Proteomes" id="UP001174997">
    <property type="component" value="Unassembled WGS sequence"/>
</dbReference>
<evidence type="ECO:0000313" key="3">
    <source>
        <dbReference type="Proteomes" id="UP001174997"/>
    </source>
</evidence>
<comment type="caution">
    <text evidence="2">The sequence shown here is derived from an EMBL/GenBank/DDBJ whole genome shotgun (WGS) entry which is preliminary data.</text>
</comment>
<protein>
    <recommendedName>
        <fullName evidence="1">2EXR domain-containing protein</fullName>
    </recommendedName>
</protein>
<reference evidence="2" key="1">
    <citation type="submission" date="2023-06" db="EMBL/GenBank/DDBJ databases">
        <title>Genome-scale phylogeny and comparative genomics of the fungal order Sordariales.</title>
        <authorList>
            <consortium name="Lawrence Berkeley National Laboratory"/>
            <person name="Hensen N."/>
            <person name="Bonometti L."/>
            <person name="Westerberg I."/>
            <person name="Brannstrom I.O."/>
            <person name="Guillou S."/>
            <person name="Cros-Aarteil S."/>
            <person name="Calhoun S."/>
            <person name="Haridas S."/>
            <person name="Kuo A."/>
            <person name="Mondo S."/>
            <person name="Pangilinan J."/>
            <person name="Riley R."/>
            <person name="Labutti K."/>
            <person name="Andreopoulos B."/>
            <person name="Lipzen A."/>
            <person name="Chen C."/>
            <person name="Yanf M."/>
            <person name="Daum C."/>
            <person name="Ng V."/>
            <person name="Clum A."/>
            <person name="Steindorff A."/>
            <person name="Ohm R."/>
            <person name="Martin F."/>
            <person name="Silar P."/>
            <person name="Natvig D."/>
            <person name="Lalanne C."/>
            <person name="Gautier V."/>
            <person name="Ament-Velasquez S.L."/>
            <person name="Kruys A."/>
            <person name="Hutchinson M.I."/>
            <person name="Powell A.J."/>
            <person name="Barry K."/>
            <person name="Miller A.N."/>
            <person name="Grigoriev I.V."/>
            <person name="Debuchy R."/>
            <person name="Gladieux P."/>
            <person name="Thoren M.H."/>
            <person name="Johannesson H."/>
        </authorList>
    </citation>
    <scope>NUCLEOTIDE SEQUENCE</scope>
    <source>
        <strain evidence="2">CBS 307.81</strain>
    </source>
</reference>
<accession>A0AA40D212</accession>
<evidence type="ECO:0000259" key="1">
    <source>
        <dbReference type="Pfam" id="PF20150"/>
    </source>
</evidence>
<dbReference type="Pfam" id="PF20150">
    <property type="entry name" value="2EXR"/>
    <property type="match status" value="1"/>
</dbReference>
<evidence type="ECO:0000313" key="2">
    <source>
        <dbReference type="EMBL" id="KAK0659796.1"/>
    </source>
</evidence>
<keyword evidence="3" id="KW-1185">Reference proteome</keyword>
<gene>
    <name evidence="2" type="ORF">QBC41DRAFT_307832</name>
</gene>
<name>A0AA40D212_9PEZI</name>